<dbReference type="FunFam" id="3.30.450.20:FF:000001">
    <property type="entry name" value="Potassium voltage-gated channel subfamily H member 7"/>
    <property type="match status" value="1"/>
</dbReference>
<keyword evidence="21" id="KW-1185">Reference proteome</keyword>
<evidence type="ECO:0000256" key="11">
    <source>
        <dbReference type="ARBA" id="ARBA00023180"/>
    </source>
</evidence>
<evidence type="ECO:0000256" key="13">
    <source>
        <dbReference type="ARBA" id="ARBA00034430"/>
    </source>
</evidence>
<dbReference type="InterPro" id="IPR000014">
    <property type="entry name" value="PAS"/>
</dbReference>
<dbReference type="InterPro" id="IPR003950">
    <property type="entry name" value="K_chnl_volt-dep_ELK"/>
</dbReference>
<evidence type="ECO:0000313" key="20">
    <source>
        <dbReference type="EMBL" id="KAK8406496.1"/>
    </source>
</evidence>
<feature type="chain" id="PRO_5043541915" description="Potassium voltage-gated channel subfamily H member 8" evidence="16">
    <location>
        <begin position="20"/>
        <end position="1200"/>
    </location>
</feature>
<feature type="region of interest" description="Disordered" evidence="14">
    <location>
        <begin position="1154"/>
        <end position="1200"/>
    </location>
</feature>
<feature type="compositionally biased region" description="Acidic residues" evidence="14">
    <location>
        <begin position="705"/>
        <end position="717"/>
    </location>
</feature>
<comment type="subcellular location">
    <subcellularLocation>
        <location evidence="1">Membrane</location>
        <topology evidence="1">Multi-pass membrane protein</topology>
    </subcellularLocation>
</comment>
<dbReference type="GO" id="GO:0005886">
    <property type="term" value="C:plasma membrane"/>
    <property type="evidence" value="ECO:0007669"/>
    <property type="project" value="TreeGrafter"/>
</dbReference>
<accession>A0AAW0V3Q6</accession>
<dbReference type="InterPro" id="IPR035965">
    <property type="entry name" value="PAS-like_dom_sf"/>
</dbReference>
<dbReference type="CDD" id="cd00130">
    <property type="entry name" value="PAS"/>
    <property type="match status" value="1"/>
</dbReference>
<comment type="catalytic activity">
    <reaction evidence="13">
        <text>K(+)(in) = K(+)(out)</text>
        <dbReference type="Rhea" id="RHEA:29463"/>
        <dbReference type="ChEBI" id="CHEBI:29103"/>
    </reaction>
</comment>
<dbReference type="SMART" id="SM00086">
    <property type="entry name" value="PAC"/>
    <property type="match status" value="1"/>
</dbReference>
<dbReference type="Gene3D" id="1.10.287.70">
    <property type="match status" value="1"/>
</dbReference>
<evidence type="ECO:0000256" key="3">
    <source>
        <dbReference type="ARBA" id="ARBA00022538"/>
    </source>
</evidence>
<feature type="region of interest" description="Disordered" evidence="14">
    <location>
        <begin position="688"/>
        <end position="768"/>
    </location>
</feature>
<protein>
    <recommendedName>
        <fullName evidence="22">Potassium voltage-gated channel subfamily H member 8</fullName>
    </recommendedName>
</protein>
<dbReference type="PROSITE" id="PS50042">
    <property type="entry name" value="CNMP_BINDING_3"/>
    <property type="match status" value="1"/>
</dbReference>
<keyword evidence="8 15" id="KW-1133">Transmembrane helix</keyword>
<dbReference type="PROSITE" id="PS50112">
    <property type="entry name" value="PAS"/>
    <property type="match status" value="1"/>
</dbReference>
<feature type="compositionally biased region" description="Polar residues" evidence="14">
    <location>
        <begin position="1004"/>
        <end position="1020"/>
    </location>
</feature>
<dbReference type="GO" id="GO:0034702">
    <property type="term" value="C:monoatomic ion channel complex"/>
    <property type="evidence" value="ECO:0007669"/>
    <property type="project" value="UniProtKB-KW"/>
</dbReference>
<dbReference type="Gene3D" id="1.10.1200.260">
    <property type="match status" value="1"/>
</dbReference>
<evidence type="ECO:0008006" key="22">
    <source>
        <dbReference type="Google" id="ProtNLM"/>
    </source>
</evidence>
<gene>
    <name evidence="20" type="ORF">O3P69_007264</name>
</gene>
<dbReference type="Pfam" id="PF00520">
    <property type="entry name" value="Ion_trans"/>
    <property type="match status" value="1"/>
</dbReference>
<feature type="transmembrane region" description="Helical" evidence="15">
    <location>
        <begin position="360"/>
        <end position="386"/>
    </location>
</feature>
<dbReference type="GO" id="GO:0005249">
    <property type="term" value="F:voltage-gated potassium channel activity"/>
    <property type="evidence" value="ECO:0007669"/>
    <property type="project" value="InterPro"/>
</dbReference>
<dbReference type="SUPFAM" id="SSF55785">
    <property type="entry name" value="PYP-like sensor domain (PAS domain)"/>
    <property type="match status" value="1"/>
</dbReference>
<keyword evidence="9" id="KW-0406">Ion transport</keyword>
<evidence type="ECO:0000256" key="8">
    <source>
        <dbReference type="ARBA" id="ARBA00022989"/>
    </source>
</evidence>
<feature type="signal peptide" evidence="16">
    <location>
        <begin position="1"/>
        <end position="19"/>
    </location>
</feature>
<dbReference type="FunFam" id="2.60.120.10:FF:000061">
    <property type="entry name" value="Potassium voltage-gated channel subfamily H member 3"/>
    <property type="match status" value="1"/>
</dbReference>
<dbReference type="AlphaFoldDB" id="A0AAW0V3Q6"/>
<dbReference type="Pfam" id="PF13426">
    <property type="entry name" value="PAS_9"/>
    <property type="match status" value="1"/>
</dbReference>
<dbReference type="CDD" id="cd00038">
    <property type="entry name" value="CAP_ED"/>
    <property type="match status" value="1"/>
</dbReference>
<reference evidence="20 21" key="1">
    <citation type="submission" date="2023-03" db="EMBL/GenBank/DDBJ databases">
        <title>High-quality genome of Scylla paramamosain provides insights in environmental adaptation.</title>
        <authorList>
            <person name="Zhang L."/>
        </authorList>
    </citation>
    <scope>NUCLEOTIDE SEQUENCE [LARGE SCALE GENOMIC DNA]</scope>
    <source>
        <strain evidence="20">LZ_2023a</strain>
        <tissue evidence="20">Muscle</tissue>
    </source>
</reference>
<dbReference type="SMART" id="SM00100">
    <property type="entry name" value="cNMP"/>
    <property type="match status" value="1"/>
</dbReference>
<dbReference type="PRINTS" id="PR01465">
    <property type="entry name" value="ELKCHANNEL"/>
</dbReference>
<dbReference type="Proteomes" id="UP001487740">
    <property type="component" value="Unassembled WGS sequence"/>
</dbReference>
<evidence type="ECO:0000256" key="15">
    <source>
        <dbReference type="SAM" id="Phobius"/>
    </source>
</evidence>
<feature type="domain" description="PAC" evidence="19">
    <location>
        <begin position="97"/>
        <end position="149"/>
    </location>
</feature>
<name>A0AAW0V3Q6_SCYPA</name>
<keyword evidence="12" id="KW-0407">Ion channel</keyword>
<evidence type="ECO:0000256" key="5">
    <source>
        <dbReference type="ARBA" id="ARBA00022826"/>
    </source>
</evidence>
<feature type="compositionally biased region" description="Low complexity" evidence="14">
    <location>
        <begin position="979"/>
        <end position="991"/>
    </location>
</feature>
<feature type="compositionally biased region" description="Polar residues" evidence="14">
    <location>
        <begin position="720"/>
        <end position="737"/>
    </location>
</feature>
<keyword evidence="4 15" id="KW-0812">Transmembrane</keyword>
<comment type="caution">
    <text evidence="20">The sequence shown here is derived from an EMBL/GenBank/DDBJ whole genome shotgun (WGS) entry which is preliminary data.</text>
</comment>
<dbReference type="PROSITE" id="PS50113">
    <property type="entry name" value="PAC"/>
    <property type="match status" value="1"/>
</dbReference>
<dbReference type="PANTHER" id="PTHR10217">
    <property type="entry name" value="VOLTAGE AND LIGAND GATED POTASSIUM CHANNEL"/>
    <property type="match status" value="1"/>
</dbReference>
<dbReference type="SUPFAM" id="SSF51206">
    <property type="entry name" value="cAMP-binding domain-like"/>
    <property type="match status" value="1"/>
</dbReference>
<dbReference type="InterPro" id="IPR018490">
    <property type="entry name" value="cNMP-bd_dom_sf"/>
</dbReference>
<evidence type="ECO:0000256" key="6">
    <source>
        <dbReference type="ARBA" id="ARBA00022882"/>
    </source>
</evidence>
<evidence type="ECO:0000256" key="16">
    <source>
        <dbReference type="SAM" id="SignalP"/>
    </source>
</evidence>
<keyword evidence="5" id="KW-0631">Potassium channel</keyword>
<dbReference type="EMBL" id="JARAKH010000002">
    <property type="protein sequence ID" value="KAK8406496.1"/>
    <property type="molecule type" value="Genomic_DNA"/>
</dbReference>
<feature type="transmembrane region" description="Helical" evidence="15">
    <location>
        <begin position="452"/>
        <end position="476"/>
    </location>
</feature>
<evidence type="ECO:0000313" key="21">
    <source>
        <dbReference type="Proteomes" id="UP001487740"/>
    </source>
</evidence>
<evidence type="ECO:0000256" key="10">
    <source>
        <dbReference type="ARBA" id="ARBA00023136"/>
    </source>
</evidence>
<feature type="compositionally biased region" description="Low complexity" evidence="14">
    <location>
        <begin position="1156"/>
        <end position="1173"/>
    </location>
</feature>
<sequence>MSRLNYGLLRLWCCIASLTFPPRPGTVSRYSNFVLGNAQVCSLYPIVYCSDGFCELTGYARAQIMQKGCACKFLYGPETMDEHKVAIEKALETKSELKMEVLFYKKNGAAFWCLLDIVPIKNEKREVVLFLASHKDVTSSKMEEVSFYPGYENDENENLDPEAPSAAKYGRRRSRAVLYQLSGHYTQDKGKNKLKLNNNLLQPHSAAPLPEYKTASIQKSRFILTHYGMLKTCWDLVILLATFYVAVMVPYNAAFLDQTQQDKPTIVPDVVVEALFFVDIILNFRTTFVNKKGEVVLSPIRIATHYFKGWFVLDLVAAIPFDLLLAADVYSSATNIHLLKLTRLLRLARLLQKMDRYYQYSALILTLLMLSFTLVAHWLACVWYAIAEPQVNLWEEGEPRIGWIFDLAHRLETEVRNVTIVQKYLTALYFTCSSLTSVGFGNVSANTNHEKIFSIVTMLIGALMHATVFGNVTSIIQRMYLRRSLYQTKWRDLKDFLAINQIPKELRQRMQDYFQTMWSLNQGIDINETLKEFPEELRGDISMHIHREILSLPIFETASQGCLKLLSLHIRNNFCAPGEYLVHRGDVLHYIFYLCNGSMEVVMDDMVVAILGKGDLVGSDVDEHLRNGGDTVVKSSCDVKALTYCDLKSIFIPGLMDVLKMYLEYQQEFANDIKHDLTYNLREGYDSEQQDMEIGSGKNLLPSISEDDEERGSEEEDKSPVSTSPRSPLHSRTTTRFNFARNEEDVGSPRWGHRSRERSGGTPVRGALKTLSPTRLHHRSNDELRGDDQAKVQLEKLDTQVTTLHSDVSGLTQEVRSALQLLQSISHNIGGIDNEGGGDEHGSCYTVASNDGRRLTCGNVVATGGASGGSGSNSYMQENRLAPMCRSSPSVFAATYRESRGSSTLGRHRTRNVSTQTDLPINVPVAVLEAFVLAHRSRVLQLLGVPDVPDESQESPSATQPQASSPAASDQGATESEETSTSSSENLTSSSEQDHSLHGPRSPPGQNSVQNQKPSITIQPAASLGGETRNNNNNRTPSAPPLEMYQLTNLRNWNPTPRLNKSFISSSRSTGSLRDILSNNVKNQTRQSPSQESGACPALVHNQVPKSETDADKTLVHYTCASNCPKTDLICFSEVNHTMTRSTSMPVAAYKIQPNPSISPAASSHPHSSRAPAAPIPQSPPTQTTSRETQNKKPTYVTDF</sequence>
<keyword evidence="3" id="KW-0633">Potassium transport</keyword>
<organism evidence="20 21">
    <name type="scientific">Scylla paramamosain</name>
    <name type="common">Mud crab</name>
    <dbReference type="NCBI Taxonomy" id="85552"/>
    <lineage>
        <taxon>Eukaryota</taxon>
        <taxon>Metazoa</taxon>
        <taxon>Ecdysozoa</taxon>
        <taxon>Arthropoda</taxon>
        <taxon>Crustacea</taxon>
        <taxon>Multicrustacea</taxon>
        <taxon>Malacostraca</taxon>
        <taxon>Eumalacostraca</taxon>
        <taxon>Eucarida</taxon>
        <taxon>Decapoda</taxon>
        <taxon>Pleocyemata</taxon>
        <taxon>Brachyura</taxon>
        <taxon>Eubrachyura</taxon>
        <taxon>Portunoidea</taxon>
        <taxon>Portunidae</taxon>
        <taxon>Portuninae</taxon>
        <taxon>Scylla</taxon>
    </lineage>
</organism>
<dbReference type="SUPFAM" id="SSF81324">
    <property type="entry name" value="Voltage-gated potassium channels"/>
    <property type="match status" value="1"/>
</dbReference>
<dbReference type="InterPro" id="IPR001610">
    <property type="entry name" value="PAC"/>
</dbReference>
<dbReference type="InterPro" id="IPR005821">
    <property type="entry name" value="Ion_trans_dom"/>
</dbReference>
<keyword evidence="16" id="KW-0732">Signal</keyword>
<dbReference type="InterPro" id="IPR003938">
    <property type="entry name" value="K_chnl_volt-dep_EAG/ELK/ERG"/>
</dbReference>
<feature type="transmembrane region" description="Helical" evidence="15">
    <location>
        <begin position="233"/>
        <end position="253"/>
    </location>
</feature>
<keyword evidence="6" id="KW-0851">Voltage-gated channel</keyword>
<feature type="region of interest" description="Disordered" evidence="14">
    <location>
        <begin position="947"/>
        <end position="1041"/>
    </location>
</feature>
<evidence type="ECO:0000256" key="2">
    <source>
        <dbReference type="ARBA" id="ARBA00022448"/>
    </source>
</evidence>
<evidence type="ECO:0000256" key="1">
    <source>
        <dbReference type="ARBA" id="ARBA00004141"/>
    </source>
</evidence>
<evidence type="ECO:0000259" key="18">
    <source>
        <dbReference type="PROSITE" id="PS50112"/>
    </source>
</evidence>
<dbReference type="InterPro" id="IPR050818">
    <property type="entry name" value="KCNH_animal-type"/>
</dbReference>
<dbReference type="InterPro" id="IPR014710">
    <property type="entry name" value="RmlC-like_jellyroll"/>
</dbReference>
<feature type="compositionally biased region" description="Low complexity" evidence="14">
    <location>
        <begin position="954"/>
        <end position="969"/>
    </location>
</feature>
<dbReference type="InterPro" id="IPR000700">
    <property type="entry name" value="PAS-assoc_C"/>
</dbReference>
<keyword evidence="11" id="KW-0325">Glycoprotein</keyword>
<dbReference type="InterPro" id="IPR000595">
    <property type="entry name" value="cNMP-bd_dom"/>
</dbReference>
<evidence type="ECO:0000256" key="9">
    <source>
        <dbReference type="ARBA" id="ARBA00023065"/>
    </source>
</evidence>
<evidence type="ECO:0000256" key="14">
    <source>
        <dbReference type="SAM" id="MobiDB-lite"/>
    </source>
</evidence>
<evidence type="ECO:0000259" key="17">
    <source>
        <dbReference type="PROSITE" id="PS50042"/>
    </source>
</evidence>
<dbReference type="GO" id="GO:0042391">
    <property type="term" value="P:regulation of membrane potential"/>
    <property type="evidence" value="ECO:0007669"/>
    <property type="project" value="TreeGrafter"/>
</dbReference>
<dbReference type="Gene3D" id="3.30.450.20">
    <property type="entry name" value="PAS domain"/>
    <property type="match status" value="1"/>
</dbReference>
<keyword evidence="7" id="KW-0630">Potassium</keyword>
<evidence type="ECO:0000256" key="4">
    <source>
        <dbReference type="ARBA" id="ARBA00022692"/>
    </source>
</evidence>
<feature type="domain" description="Cyclic nucleotide-binding" evidence="17">
    <location>
        <begin position="554"/>
        <end position="618"/>
    </location>
</feature>
<feature type="domain" description="PAS" evidence="18">
    <location>
        <begin position="46"/>
        <end position="94"/>
    </location>
</feature>
<dbReference type="FunFam" id="1.10.287.70:FF:000123">
    <property type="entry name" value="Potassium channel KAT3"/>
    <property type="match status" value="1"/>
</dbReference>
<evidence type="ECO:0000256" key="7">
    <source>
        <dbReference type="ARBA" id="ARBA00022958"/>
    </source>
</evidence>
<proteinExistence type="predicted"/>
<dbReference type="PRINTS" id="PR01463">
    <property type="entry name" value="EAGCHANLFMLY"/>
</dbReference>
<dbReference type="PANTHER" id="PTHR10217:SF637">
    <property type="entry name" value="EAG-LIKE K[+] CHANNEL, ISOFORM A"/>
    <property type="match status" value="1"/>
</dbReference>
<evidence type="ECO:0000259" key="19">
    <source>
        <dbReference type="PROSITE" id="PS50113"/>
    </source>
</evidence>
<dbReference type="Gene3D" id="2.60.120.10">
    <property type="entry name" value="Jelly Rolls"/>
    <property type="match status" value="1"/>
</dbReference>
<keyword evidence="2" id="KW-0813">Transport</keyword>
<dbReference type="NCBIfam" id="TIGR00229">
    <property type="entry name" value="sensory_box"/>
    <property type="match status" value="1"/>
</dbReference>
<keyword evidence="10 15" id="KW-0472">Membrane</keyword>
<evidence type="ECO:0000256" key="12">
    <source>
        <dbReference type="ARBA" id="ARBA00023303"/>
    </source>
</evidence>